<dbReference type="eggNOG" id="KOG2148">
    <property type="taxonomic scope" value="Eukaryota"/>
</dbReference>
<evidence type="ECO:0000259" key="7">
    <source>
        <dbReference type="SMART" id="SM01313"/>
    </source>
</evidence>
<feature type="compositionally biased region" description="Polar residues" evidence="6">
    <location>
        <begin position="400"/>
        <end position="410"/>
    </location>
</feature>
<keyword evidence="2" id="KW-0813">Transport</keyword>
<dbReference type="OMA" id="SFMRVFP"/>
<evidence type="ECO:0000256" key="5">
    <source>
        <dbReference type="SAM" id="Coils"/>
    </source>
</evidence>
<organism evidence="8 9">
    <name type="scientific">Serendipita indica (strain DSM 11827)</name>
    <name type="common">Root endophyte fungus</name>
    <name type="synonym">Piriformospora indica</name>
    <dbReference type="NCBI Taxonomy" id="1109443"/>
    <lineage>
        <taxon>Eukaryota</taxon>
        <taxon>Fungi</taxon>
        <taxon>Dikarya</taxon>
        <taxon>Basidiomycota</taxon>
        <taxon>Agaricomycotina</taxon>
        <taxon>Agaricomycetes</taxon>
        <taxon>Sebacinales</taxon>
        <taxon>Serendipitaceae</taxon>
        <taxon>Serendipita</taxon>
    </lineage>
</organism>
<accession>G4T8S2</accession>
<evidence type="ECO:0000256" key="6">
    <source>
        <dbReference type="SAM" id="MobiDB-lite"/>
    </source>
</evidence>
<dbReference type="PANTHER" id="PTHR16092:SF14">
    <property type="entry name" value="EXOCYST COMPLEX COMPONENT 1 ISOFORM X1"/>
    <property type="match status" value="1"/>
</dbReference>
<feature type="domain" description="Exocyst complex component Sec3 PIP2-binding N-terminal" evidence="7">
    <location>
        <begin position="44"/>
        <end position="129"/>
    </location>
</feature>
<dbReference type="Proteomes" id="UP000007148">
    <property type="component" value="Unassembled WGS sequence"/>
</dbReference>
<comment type="similarity">
    <text evidence="1">Belongs to the SEC3 family.</text>
</comment>
<comment type="caution">
    <text evidence="8">The sequence shown here is derived from an EMBL/GenBank/DDBJ whole genome shotgun (WGS) entry which is preliminary data.</text>
</comment>
<name>G4T8S2_SERID</name>
<dbReference type="CDD" id="cd13315">
    <property type="entry name" value="PH_Sec3"/>
    <property type="match status" value="1"/>
</dbReference>
<evidence type="ECO:0000256" key="1">
    <source>
        <dbReference type="ARBA" id="ARBA00006518"/>
    </source>
</evidence>
<feature type="region of interest" description="Disordered" evidence="6">
    <location>
        <begin position="137"/>
        <end position="504"/>
    </location>
</feature>
<keyword evidence="4 5" id="KW-0175">Coiled coil</keyword>
<gene>
    <name evidence="8" type="ORF">PIIN_01531</name>
</gene>
<dbReference type="GO" id="GO:0006893">
    <property type="term" value="P:Golgi to plasma membrane transport"/>
    <property type="evidence" value="ECO:0007669"/>
    <property type="project" value="TreeGrafter"/>
</dbReference>
<feature type="region of interest" description="Disordered" evidence="6">
    <location>
        <begin position="869"/>
        <end position="889"/>
    </location>
</feature>
<dbReference type="GO" id="GO:0005546">
    <property type="term" value="F:phosphatidylinositol-4,5-bisphosphate binding"/>
    <property type="evidence" value="ECO:0007669"/>
    <property type="project" value="TreeGrafter"/>
</dbReference>
<dbReference type="InParanoid" id="G4T8S2"/>
<dbReference type="Pfam" id="PF20654">
    <property type="entry name" value="Sec3_C-term"/>
    <property type="match status" value="1"/>
</dbReference>
<dbReference type="Pfam" id="PF09763">
    <property type="entry name" value="Sec3_CC"/>
    <property type="match status" value="1"/>
</dbReference>
<feature type="compositionally biased region" description="Basic and acidic residues" evidence="6">
    <location>
        <begin position="874"/>
        <end position="889"/>
    </location>
</feature>
<feature type="compositionally biased region" description="Low complexity" evidence="6">
    <location>
        <begin position="483"/>
        <end position="494"/>
    </location>
</feature>
<feature type="compositionally biased region" description="Polar residues" evidence="6">
    <location>
        <begin position="200"/>
        <end position="211"/>
    </location>
</feature>
<evidence type="ECO:0000313" key="9">
    <source>
        <dbReference type="Proteomes" id="UP000007148"/>
    </source>
</evidence>
<feature type="compositionally biased region" description="Basic and acidic residues" evidence="6">
    <location>
        <begin position="276"/>
        <end position="292"/>
    </location>
</feature>
<dbReference type="GO" id="GO:0000145">
    <property type="term" value="C:exocyst"/>
    <property type="evidence" value="ECO:0007669"/>
    <property type="project" value="InterPro"/>
</dbReference>
<proteinExistence type="inferred from homology"/>
<dbReference type="InterPro" id="IPR028258">
    <property type="entry name" value="Sec3-PIP2_bind"/>
</dbReference>
<dbReference type="HOGENOM" id="CLU_002075_0_0_1"/>
<feature type="compositionally biased region" description="Basic and acidic residues" evidence="6">
    <location>
        <begin position="237"/>
        <end position="253"/>
    </location>
</feature>
<evidence type="ECO:0000256" key="3">
    <source>
        <dbReference type="ARBA" id="ARBA00022483"/>
    </source>
</evidence>
<feature type="compositionally biased region" description="Low complexity" evidence="6">
    <location>
        <begin position="145"/>
        <end position="160"/>
    </location>
</feature>
<dbReference type="OrthoDB" id="27109at2759"/>
<keyword evidence="9" id="KW-1185">Reference proteome</keyword>
<feature type="compositionally biased region" description="Basic and acidic residues" evidence="6">
    <location>
        <begin position="385"/>
        <end position="394"/>
    </location>
</feature>
<dbReference type="PANTHER" id="PTHR16092">
    <property type="entry name" value="SEC3/SYNTAXIN-RELATED"/>
    <property type="match status" value="1"/>
</dbReference>
<reference evidence="8 9" key="1">
    <citation type="journal article" date="2011" name="PLoS Pathog.">
        <title>Endophytic Life Strategies Decoded by Genome and Transcriptome Analyses of the Mutualistic Root Symbiont Piriformospora indica.</title>
        <authorList>
            <person name="Zuccaro A."/>
            <person name="Lahrmann U."/>
            <person name="Guldener U."/>
            <person name="Langen G."/>
            <person name="Pfiffi S."/>
            <person name="Biedenkopf D."/>
            <person name="Wong P."/>
            <person name="Samans B."/>
            <person name="Grimm C."/>
            <person name="Basiewicz M."/>
            <person name="Murat C."/>
            <person name="Martin F."/>
            <person name="Kogel K.H."/>
        </authorList>
    </citation>
    <scope>NUCLEOTIDE SEQUENCE [LARGE SCALE GENOMIC DNA]</scope>
    <source>
        <strain evidence="8 9">DSM 11827</strain>
    </source>
</reference>
<evidence type="ECO:0000256" key="4">
    <source>
        <dbReference type="ARBA" id="ARBA00023054"/>
    </source>
</evidence>
<dbReference type="Pfam" id="PF15277">
    <property type="entry name" value="Sec3-PIP2_bind"/>
    <property type="match status" value="1"/>
</dbReference>
<keyword evidence="3" id="KW-0268">Exocytosis</keyword>
<dbReference type="STRING" id="1109443.G4T8S2"/>
<evidence type="ECO:0000256" key="2">
    <source>
        <dbReference type="ARBA" id="ARBA00022448"/>
    </source>
</evidence>
<dbReference type="GO" id="GO:0006887">
    <property type="term" value="P:exocytosis"/>
    <property type="evidence" value="ECO:0007669"/>
    <property type="project" value="UniProtKB-KW"/>
</dbReference>
<dbReference type="SMART" id="SM01313">
    <property type="entry name" value="Sec3-PIP2_bind"/>
    <property type="match status" value="1"/>
</dbReference>
<dbReference type="Gene3D" id="2.30.29.90">
    <property type="match status" value="1"/>
</dbReference>
<dbReference type="InterPro" id="IPR019160">
    <property type="entry name" value="Sec3_CC"/>
</dbReference>
<protein>
    <submittedName>
        <fullName evidence="8">Related to Exocyst complex component Sec3</fullName>
    </submittedName>
</protein>
<evidence type="ECO:0000313" key="8">
    <source>
        <dbReference type="EMBL" id="CCA67704.1"/>
    </source>
</evidence>
<feature type="coiled-coil region" evidence="5">
    <location>
        <begin position="664"/>
        <end position="726"/>
    </location>
</feature>
<sequence>MADDVRQRIVTSLFSKRGTSGALEEQYISHVKILEDAIPGNDDGGKKARYILLSLSLRGPALIHKSRENPNGSFSIGKTWELKDLTALEVHGRTPGFDITFARRYKWQTESWEDQEAFLIATVRLYRRIMGGQSPQLIGWQMPDGPGSSVASSGSNSATAYDGQRSGSPNPMVYGRQPNSAMRSPSPAGRPGGLRAPTPGNASYDQPSPTSGRPRVDGRQSPSPSPRSPYQNPASAEPRERAYPLRTPNKREISPAPQREPQREPPQQQQGRSGKRPPELERPSYERERSRDPGLPPTPRRAQAPRSDRAPSPGPTQQQQQQARFPASRSDRAPSPQPPQDAFYRNGATQSPVRSRAGSRPDRAPSPKASSQPEVPYIPPPAAPRRGERGERSRGPSPAPSSDTARQRTGSRPERVPSPTPPSPRRPKADNRSDRAPSPVPPPPAPEVRQRPRGNSRAEREPPEPSVTPRQRAGALPPANSISSSGRGAGAPVAVPTPPKQSFEISDVRERPPLPVALGQGTKKDPYARISFYDPANQATVDRLLSIEDRGVGEEESNEATMANIEEMLDGYEWASAGSTGSWDDPKGAADQIEARLLKELSALDAANMYSFVESDTRVATVLSYIDEALKELDEMDGAVTSYKIHLNAVNDDISYIQSQNRGLQVQTQNQRALLKELEDLLQTVHVDREALLMLTNQSLEKRSGLEKLEEAATELYKALQAGKDTDMAATMQRLDEYRTYNQQFCQRILDFLPMMISYQSDLVLKGKSKEQKQDPLVMASHAPMEDHLMSYSGLIRYMKEMDETRYVKLCGAYFGAAGQLYKDQVKLLLDAYLGQVKRATDEESDMNFAPVSSGSALSRGATMRRAGTIVRSPLDRGQRDKDKDKEKRGDLRGYEAFGRILDQICPFTYREEEFLSNFLQINDTGDTFADYMNLDSYFRRQAARWVGLQMIGITAHLERYKGDAEERGNTFLAKLLQRQQQKMVSYHARHLDELIKSIEATKLSSKKRRGVVHYIRYFPIFVNRVESQLAGADSFEIRTLVDTSYEKLVNAMFDSLQQMAKLEGEGEDKGQLNYHIILIENMHSFINDLSQQSLGSIAGFTRRAEVIYDENLSAYVRLVLRRPFQKLMDFVDGAEKLLKTMSPTDVGSNSSYNKSQLKKLIKDHTSKDIKRQIDGMFKRVEKHFAEGEDNAGNAASVAVLPGTVIYVVWKACEDEMVSLTERFFKFIATCHKEMNAEYSVADVESGFKKHRT</sequence>
<dbReference type="EMBL" id="CAFZ01000018">
    <property type="protein sequence ID" value="CCA67704.1"/>
    <property type="molecule type" value="Genomic_DNA"/>
</dbReference>
<dbReference type="AlphaFoldDB" id="G4T8S2"/>
<dbReference type="GO" id="GO:0005886">
    <property type="term" value="C:plasma membrane"/>
    <property type="evidence" value="ECO:0007669"/>
    <property type="project" value="TreeGrafter"/>
</dbReference>
<dbReference type="InterPro" id="IPR048628">
    <property type="entry name" value="Sec3_C"/>
</dbReference>